<accession>A0A1W1EKL0</accession>
<proteinExistence type="predicted"/>
<dbReference type="PROSITE" id="PS51257">
    <property type="entry name" value="PROKAR_LIPOPROTEIN"/>
    <property type="match status" value="1"/>
</dbReference>
<gene>
    <name evidence="1" type="ORF">MNB_SV-15-977</name>
</gene>
<evidence type="ECO:0000313" key="1">
    <source>
        <dbReference type="EMBL" id="SHO81410.1"/>
    </source>
</evidence>
<evidence type="ECO:0008006" key="2">
    <source>
        <dbReference type="Google" id="ProtNLM"/>
    </source>
</evidence>
<protein>
    <recommendedName>
        <fullName evidence="2">Lipoprotein</fullName>
    </recommendedName>
</protein>
<dbReference type="EMBL" id="FRYL01000038">
    <property type="protein sequence ID" value="SHO81410.1"/>
    <property type="molecule type" value="Genomic_DNA"/>
</dbReference>
<organism evidence="1">
    <name type="scientific">hydrothermal vent metagenome</name>
    <dbReference type="NCBI Taxonomy" id="652676"/>
    <lineage>
        <taxon>unclassified sequences</taxon>
        <taxon>metagenomes</taxon>
        <taxon>ecological metagenomes</taxon>
    </lineage>
</organism>
<reference evidence="1" key="1">
    <citation type="submission" date="2016-10" db="EMBL/GenBank/DDBJ databases">
        <authorList>
            <person name="de Groot N.N."/>
        </authorList>
    </citation>
    <scope>NUCLEOTIDE SEQUENCE</scope>
</reference>
<name>A0A1W1EKL0_9ZZZZ</name>
<sequence length="146" mass="17064">MIKRYIYIAVISILFIQSCATTTTFKSNNKLVEEPRLVCGNSEFTHTIYIKRRKNRFDIMAKVDLNPKTKKSFQKNILIASIPYSKANRVFFSQNRLKVEIEADEVSGLYLYFQKDKKYGFLGEISSKFKNEKFIFTLSKNSDSMI</sequence>
<dbReference type="AlphaFoldDB" id="A0A1W1EKL0"/>